<dbReference type="Proteomes" id="UP000054783">
    <property type="component" value="Unassembled WGS sequence"/>
</dbReference>
<evidence type="ECO:0000313" key="3">
    <source>
        <dbReference type="Proteomes" id="UP000054783"/>
    </source>
</evidence>
<dbReference type="EMBL" id="JYDQ01000017">
    <property type="protein sequence ID" value="KRY21314.1"/>
    <property type="molecule type" value="Genomic_DNA"/>
</dbReference>
<dbReference type="AlphaFoldDB" id="A0A0V1A8Y8"/>
<sequence>MQCHGGIYFSSNHAKRYFYDITQHAHVHHGLNSICETKVKDAKLKQLKNIIYIYESVIFLRMKIVFEIKITYCTGVVYFVIHPHFVLWTFHHQHR</sequence>
<protein>
    <submittedName>
        <fullName evidence="2">Uncharacterized protein</fullName>
    </submittedName>
</protein>
<evidence type="ECO:0000256" key="1">
    <source>
        <dbReference type="SAM" id="Phobius"/>
    </source>
</evidence>
<name>A0A0V1A8Y8_9BILA</name>
<evidence type="ECO:0000313" key="2">
    <source>
        <dbReference type="EMBL" id="KRY21314.1"/>
    </source>
</evidence>
<accession>A0A0V1A8Y8</accession>
<feature type="transmembrane region" description="Helical" evidence="1">
    <location>
        <begin position="70"/>
        <end position="90"/>
    </location>
</feature>
<keyword evidence="1" id="KW-0472">Membrane</keyword>
<keyword evidence="1" id="KW-1133">Transmembrane helix</keyword>
<organism evidence="2 3">
    <name type="scientific">Trichinella patagoniensis</name>
    <dbReference type="NCBI Taxonomy" id="990121"/>
    <lineage>
        <taxon>Eukaryota</taxon>
        <taxon>Metazoa</taxon>
        <taxon>Ecdysozoa</taxon>
        <taxon>Nematoda</taxon>
        <taxon>Enoplea</taxon>
        <taxon>Dorylaimia</taxon>
        <taxon>Trichinellida</taxon>
        <taxon>Trichinellidae</taxon>
        <taxon>Trichinella</taxon>
    </lineage>
</organism>
<keyword evidence="3" id="KW-1185">Reference proteome</keyword>
<gene>
    <name evidence="2" type="ORF">T12_9172</name>
</gene>
<comment type="caution">
    <text evidence="2">The sequence shown here is derived from an EMBL/GenBank/DDBJ whole genome shotgun (WGS) entry which is preliminary data.</text>
</comment>
<reference evidence="2 3" key="1">
    <citation type="submission" date="2015-01" db="EMBL/GenBank/DDBJ databases">
        <title>Evolution of Trichinella species and genotypes.</title>
        <authorList>
            <person name="Korhonen P.K."/>
            <person name="Edoardo P."/>
            <person name="Giuseppe L.R."/>
            <person name="Gasser R.B."/>
        </authorList>
    </citation>
    <scope>NUCLEOTIDE SEQUENCE [LARGE SCALE GENOMIC DNA]</scope>
    <source>
        <strain evidence="2">ISS2496</strain>
    </source>
</reference>
<keyword evidence="1" id="KW-0812">Transmembrane</keyword>
<proteinExistence type="predicted"/>